<proteinExistence type="predicted"/>
<dbReference type="Pfam" id="PF04233">
    <property type="entry name" value="Phage_Mu_F"/>
    <property type="match status" value="1"/>
</dbReference>
<evidence type="ECO:0000259" key="1">
    <source>
        <dbReference type="Pfam" id="PF04233"/>
    </source>
</evidence>
<reference evidence="3" key="2">
    <citation type="submission" date="2022-06" db="EMBL/GenBank/DDBJ databases">
        <title>Thermospira aquatica gen. nov., sp. nov.</title>
        <authorList>
            <person name="Ben Ali Gam Z."/>
            <person name="Labat M."/>
        </authorList>
    </citation>
    <scope>NUCLEOTIDE SEQUENCE</scope>
    <source>
        <strain evidence="3">F1F22</strain>
    </source>
</reference>
<dbReference type="AlphaFoldDB" id="A0AAX3BE20"/>
<dbReference type="EMBL" id="CP073355">
    <property type="protein sequence ID" value="URA10549.1"/>
    <property type="molecule type" value="Genomic_DNA"/>
</dbReference>
<dbReference type="Pfam" id="PF06074">
    <property type="entry name" value="Portal_Mu"/>
    <property type="match status" value="1"/>
</dbReference>
<protein>
    <submittedName>
        <fullName evidence="3">DUF935 family protein</fullName>
    </submittedName>
</protein>
<dbReference type="RefSeq" id="WP_271435676.1">
    <property type="nucleotide sequence ID" value="NZ_CP073355.1"/>
</dbReference>
<evidence type="ECO:0000313" key="3">
    <source>
        <dbReference type="EMBL" id="URA10549.1"/>
    </source>
</evidence>
<gene>
    <name evidence="3" type="ORF">KDW03_01735</name>
</gene>
<dbReference type="InterPro" id="IPR041110">
    <property type="entry name" value="PBECR2"/>
</dbReference>
<dbReference type="Proteomes" id="UP001056539">
    <property type="component" value="Chromosome"/>
</dbReference>
<sequence length="856" mass="100281">MLRRIENEIYTRQKAWQNIKFFNGILPDPEPILKAKGKDFSIYKDILFDSHVDACITSRMSGVLAREYDIVTRSSRRVDKKLVSFIRDNFYSLDLETIMKSILNAIYFGFSVLEKIYSTDGNFIYIENLIEKPQEWFAFDEDNKLIFKSAFKTEKVDENKVELIQHNATYINPYGDRKLSKVFWPVSFKRGGIRFWVDFAEKFGSVFLYGKTTSGEKRDEMAKALEDMIQNAVGVFESTDEIYELNVEKGGSSALYSDLLNFCNSEISKSILGQTLTTEEGRRTGSYAQAKVHFEVRQDIIESDCKFVKKYIDRIIRKLVDLNFKDVENYPEIIFYVKEKLDIDTIVKLKQMGVKFTKDFFVENFNLKSEQFSVDEGSTETETENFSDFFEESEYEEVIKEERRIDDFVNKTFNDFKSSFESFLNDVNNAINDSENYDEAISKLLKTLGKERDYNLVGKLLLTIDLLTRNELAKSYNFSEKYVNDQINFLKMKVPLSKDDYNKLPDKYKNYGFTVARYQEEDKVAEVLDKLIKAKEHGLSYKDFKKSIGKVKIDDSVYFQNVRNAQMSAKYQMLKENTDIYPYWQYVAIMDGRTRPSHVQLNGKVYRADDQIWNTIYPPNGFGCRCTVRPLSEEMIKEKGLKVEDHPPDFTPDEGFNNVGEDLKWIETKQNEAVQEEKDKGIIGKRIELKNLIKKEGYNNPELLITPPEIDEAKYRDKNYLHQLINSFCNQYGFSNTIVDITDYQGKVIKLNYRELVQHIVEDSTDAKDFVRRTKRLRYIRFIPEILKNPDSVVAKIYVKKHGDFRTKVSKQYVKKIQDNGKEIFILFATNYDRESPNYRGATLYFPLTVEGWIIK</sequence>
<dbReference type="Pfam" id="PF18810">
    <property type="entry name" value="PBECR2"/>
    <property type="match status" value="1"/>
</dbReference>
<evidence type="ECO:0000313" key="4">
    <source>
        <dbReference type="Proteomes" id="UP001056539"/>
    </source>
</evidence>
<evidence type="ECO:0000259" key="2">
    <source>
        <dbReference type="Pfam" id="PF18810"/>
    </source>
</evidence>
<reference evidence="3" key="1">
    <citation type="submission" date="2021-04" db="EMBL/GenBank/DDBJ databases">
        <authorList>
            <person name="Postec A."/>
        </authorList>
    </citation>
    <scope>NUCLEOTIDE SEQUENCE</scope>
    <source>
        <strain evidence="3">F1F22</strain>
    </source>
</reference>
<feature type="domain" description="Phage-Barnase-EndoU-ColicinE5/D-RelE like nuclease 2" evidence="2">
    <location>
        <begin position="741"/>
        <end position="834"/>
    </location>
</feature>
<dbReference type="InterPro" id="IPR009279">
    <property type="entry name" value="Portal_Mu"/>
</dbReference>
<name>A0AAX3BE20_9SPIR</name>
<accession>A0AAX3BE20</accession>
<dbReference type="NCBIfam" id="TIGR01641">
    <property type="entry name" value="phageSPP1_gp7"/>
    <property type="match status" value="1"/>
</dbReference>
<organism evidence="3 4">
    <name type="scientific">Thermospira aquatica</name>
    <dbReference type="NCBI Taxonomy" id="2828656"/>
    <lineage>
        <taxon>Bacteria</taxon>
        <taxon>Pseudomonadati</taxon>
        <taxon>Spirochaetota</taxon>
        <taxon>Spirochaetia</taxon>
        <taxon>Brevinematales</taxon>
        <taxon>Thermospiraceae</taxon>
        <taxon>Thermospira</taxon>
    </lineage>
</organism>
<dbReference type="KEGG" id="taqu:KDW03_01735"/>
<feature type="domain" description="Phage head morphogenesis" evidence="1">
    <location>
        <begin position="526"/>
        <end position="628"/>
    </location>
</feature>
<dbReference type="InterPro" id="IPR006528">
    <property type="entry name" value="Phage_head_morphogenesis_dom"/>
</dbReference>
<keyword evidence="4" id="KW-1185">Reference proteome</keyword>